<organism evidence="10 11">
    <name type="scientific">Kibdelosporangium lantanae</name>
    <dbReference type="NCBI Taxonomy" id="1497396"/>
    <lineage>
        <taxon>Bacteria</taxon>
        <taxon>Bacillati</taxon>
        <taxon>Actinomycetota</taxon>
        <taxon>Actinomycetes</taxon>
        <taxon>Pseudonocardiales</taxon>
        <taxon>Pseudonocardiaceae</taxon>
        <taxon>Kibdelosporangium</taxon>
    </lineage>
</organism>
<comment type="caution">
    <text evidence="10">The sequence shown here is derived from an EMBL/GenBank/DDBJ whole genome shotgun (WGS) entry which is preliminary data.</text>
</comment>
<evidence type="ECO:0000256" key="8">
    <source>
        <dbReference type="ARBA" id="ARBA00023324"/>
    </source>
</evidence>
<evidence type="ECO:0000313" key="11">
    <source>
        <dbReference type="Proteomes" id="UP001597045"/>
    </source>
</evidence>
<sequence length="166" mass="17175">TRKIAVLAADGVDGTGTRRLVEVLRDQGAIPEVLAPVDGTVTTSNDADLDVDRAIATVSSVLYDAVVIPAGEESVRTILADGSMVNFVAEAAKHAKAVGAFGNGVEVLHKAGLAVPDVVADEVAVNAGMVVTTAGDNSLPDEFLTAFVSEVGKHRAWERDTKVIRA</sequence>
<proteinExistence type="predicted"/>
<dbReference type="InterPro" id="IPR024712">
    <property type="entry name" value="Catalase_clade2"/>
</dbReference>
<keyword evidence="4" id="KW-0349">Heme</keyword>
<evidence type="ECO:0000259" key="9">
    <source>
        <dbReference type="Pfam" id="PF18011"/>
    </source>
</evidence>
<dbReference type="SUPFAM" id="SSF52317">
    <property type="entry name" value="Class I glutamine amidotransferase-like"/>
    <property type="match status" value="1"/>
</dbReference>
<feature type="non-terminal residue" evidence="10">
    <location>
        <position position="1"/>
    </location>
</feature>
<protein>
    <recommendedName>
        <fullName evidence="2">catalase</fullName>
        <ecNumber evidence="2">1.11.1.6</ecNumber>
    </recommendedName>
</protein>
<keyword evidence="3" id="KW-0575">Peroxidase</keyword>
<comment type="cofactor">
    <cofactor evidence="1">
        <name>heme</name>
        <dbReference type="ChEBI" id="CHEBI:30413"/>
    </cofactor>
</comment>
<dbReference type="InterPro" id="IPR041399">
    <property type="entry name" value="Catalase_large_C"/>
</dbReference>
<keyword evidence="5" id="KW-0479">Metal-binding</keyword>
<dbReference type="InterPro" id="IPR029062">
    <property type="entry name" value="Class_I_gatase-like"/>
</dbReference>
<evidence type="ECO:0000256" key="2">
    <source>
        <dbReference type="ARBA" id="ARBA00012314"/>
    </source>
</evidence>
<evidence type="ECO:0000256" key="5">
    <source>
        <dbReference type="ARBA" id="ARBA00022723"/>
    </source>
</evidence>
<evidence type="ECO:0000256" key="3">
    <source>
        <dbReference type="ARBA" id="ARBA00022559"/>
    </source>
</evidence>
<dbReference type="Gene3D" id="3.40.50.880">
    <property type="match status" value="1"/>
</dbReference>
<keyword evidence="11" id="KW-1185">Reference proteome</keyword>
<keyword evidence="6" id="KW-0560">Oxidoreductase</keyword>
<evidence type="ECO:0000256" key="4">
    <source>
        <dbReference type="ARBA" id="ARBA00022617"/>
    </source>
</evidence>
<evidence type="ECO:0000256" key="1">
    <source>
        <dbReference type="ARBA" id="ARBA00001971"/>
    </source>
</evidence>
<evidence type="ECO:0000313" key="10">
    <source>
        <dbReference type="EMBL" id="MFD1048253.1"/>
    </source>
</evidence>
<keyword evidence="7" id="KW-0408">Iron</keyword>
<dbReference type="EC" id="1.11.1.6" evidence="2"/>
<name>A0ABW3MDX1_9PSEU</name>
<dbReference type="Pfam" id="PF18011">
    <property type="entry name" value="Catalase_C"/>
    <property type="match status" value="1"/>
</dbReference>
<dbReference type="EMBL" id="JBHTIS010001484">
    <property type="protein sequence ID" value="MFD1048253.1"/>
    <property type="molecule type" value="Genomic_DNA"/>
</dbReference>
<evidence type="ECO:0000256" key="7">
    <source>
        <dbReference type="ARBA" id="ARBA00023004"/>
    </source>
</evidence>
<feature type="domain" description="Large catalase C-terminal" evidence="9">
    <location>
        <begin position="1"/>
        <end position="159"/>
    </location>
</feature>
<dbReference type="PANTHER" id="PTHR42821">
    <property type="entry name" value="CATALASE"/>
    <property type="match status" value="1"/>
</dbReference>
<dbReference type="CDD" id="cd03132">
    <property type="entry name" value="GATase1_catalase"/>
    <property type="match status" value="1"/>
</dbReference>
<accession>A0ABW3MDX1</accession>
<dbReference type="Proteomes" id="UP001597045">
    <property type="component" value="Unassembled WGS sequence"/>
</dbReference>
<reference evidence="11" key="1">
    <citation type="journal article" date="2019" name="Int. J. Syst. Evol. Microbiol.">
        <title>The Global Catalogue of Microorganisms (GCM) 10K type strain sequencing project: providing services to taxonomists for standard genome sequencing and annotation.</title>
        <authorList>
            <consortium name="The Broad Institute Genomics Platform"/>
            <consortium name="The Broad Institute Genome Sequencing Center for Infectious Disease"/>
            <person name="Wu L."/>
            <person name="Ma J."/>
        </authorList>
    </citation>
    <scope>NUCLEOTIDE SEQUENCE [LARGE SCALE GENOMIC DNA]</scope>
    <source>
        <strain evidence="11">JCM 31486</strain>
    </source>
</reference>
<gene>
    <name evidence="10" type="ORF">ACFQ1S_23300</name>
</gene>
<dbReference type="PANTHER" id="PTHR42821:SF1">
    <property type="entry name" value="CATALASE-B"/>
    <property type="match status" value="1"/>
</dbReference>
<evidence type="ECO:0000256" key="6">
    <source>
        <dbReference type="ARBA" id="ARBA00023002"/>
    </source>
</evidence>
<keyword evidence="8" id="KW-0376">Hydrogen peroxide</keyword>